<dbReference type="AlphaFoldDB" id="A0A371FA53"/>
<organism evidence="1 2">
    <name type="scientific">Mucuna pruriens</name>
    <name type="common">Velvet bean</name>
    <name type="synonym">Dolichos pruriens</name>
    <dbReference type="NCBI Taxonomy" id="157652"/>
    <lineage>
        <taxon>Eukaryota</taxon>
        <taxon>Viridiplantae</taxon>
        <taxon>Streptophyta</taxon>
        <taxon>Embryophyta</taxon>
        <taxon>Tracheophyta</taxon>
        <taxon>Spermatophyta</taxon>
        <taxon>Magnoliopsida</taxon>
        <taxon>eudicotyledons</taxon>
        <taxon>Gunneridae</taxon>
        <taxon>Pentapetalae</taxon>
        <taxon>rosids</taxon>
        <taxon>fabids</taxon>
        <taxon>Fabales</taxon>
        <taxon>Fabaceae</taxon>
        <taxon>Papilionoideae</taxon>
        <taxon>50 kb inversion clade</taxon>
        <taxon>NPAAA clade</taxon>
        <taxon>indigoferoid/millettioid clade</taxon>
        <taxon>Phaseoleae</taxon>
        <taxon>Mucuna</taxon>
    </lineage>
</organism>
<gene>
    <name evidence="1" type="ORF">CR513_44986</name>
</gene>
<feature type="non-terminal residue" evidence="1">
    <location>
        <position position="1"/>
    </location>
</feature>
<evidence type="ECO:0000313" key="1">
    <source>
        <dbReference type="EMBL" id="RDX75170.1"/>
    </source>
</evidence>
<reference evidence="1" key="1">
    <citation type="submission" date="2018-05" db="EMBL/GenBank/DDBJ databases">
        <title>Draft genome of Mucuna pruriens seed.</title>
        <authorList>
            <person name="Nnadi N.E."/>
            <person name="Vos R."/>
            <person name="Hasami M.H."/>
            <person name="Devisetty U.K."/>
            <person name="Aguiy J.C."/>
        </authorList>
    </citation>
    <scope>NUCLEOTIDE SEQUENCE [LARGE SCALE GENOMIC DNA]</scope>
    <source>
        <strain evidence="1">JCA_2017</strain>
    </source>
</reference>
<evidence type="ECO:0008006" key="3">
    <source>
        <dbReference type="Google" id="ProtNLM"/>
    </source>
</evidence>
<dbReference type="EMBL" id="QJKJ01009919">
    <property type="protein sequence ID" value="RDX75170.1"/>
    <property type="molecule type" value="Genomic_DNA"/>
</dbReference>
<comment type="caution">
    <text evidence="1">The sequence shown here is derived from an EMBL/GenBank/DDBJ whole genome shotgun (WGS) entry which is preliminary data.</text>
</comment>
<dbReference type="OrthoDB" id="1934635at2759"/>
<evidence type="ECO:0000313" key="2">
    <source>
        <dbReference type="Proteomes" id="UP000257109"/>
    </source>
</evidence>
<name>A0A371FA53_MUCPR</name>
<keyword evidence="2" id="KW-1185">Reference proteome</keyword>
<protein>
    <recommendedName>
        <fullName evidence="3">Retrotransposon gag domain-containing protein</fullName>
    </recommendedName>
</protein>
<accession>A0A371FA53</accession>
<dbReference type="Proteomes" id="UP000257109">
    <property type="component" value="Unassembled WGS sequence"/>
</dbReference>
<proteinExistence type="predicted"/>
<sequence length="230" mass="26847">MEVMDMLKGFKEHEPRAKEGPMHIIAHLMNMEGHEDDLQEDMKTMKATVLEGPMTRGRLGKLQEEVHRGMCLLKGQGGPNREGYLDSLLDREMKVDQYLEFFDFDERTKTELKRELRERFVPPFYVRDLYKLKRLYQGSKSVELYSHKRSLWLDSSIPLIGEVESFSPLLKSTLLKEETKLQRENIRCLVLGNIFSFIIDGWSSVNVATLRLVEKLAPPTLPYPKPYKLQ</sequence>